<feature type="compositionally biased region" description="Basic and acidic residues" evidence="1">
    <location>
        <begin position="1193"/>
        <end position="1203"/>
    </location>
</feature>
<feature type="region of interest" description="Disordered" evidence="1">
    <location>
        <begin position="610"/>
        <end position="630"/>
    </location>
</feature>
<evidence type="ECO:0000313" key="2">
    <source>
        <dbReference type="EMBL" id="KAJ3781489.1"/>
    </source>
</evidence>
<evidence type="ECO:0000313" key="3">
    <source>
        <dbReference type="Proteomes" id="UP001163798"/>
    </source>
</evidence>
<name>A0AA38NJU6_9AGAR</name>
<feature type="region of interest" description="Disordered" evidence="1">
    <location>
        <begin position="1015"/>
        <end position="1042"/>
    </location>
</feature>
<feature type="region of interest" description="Disordered" evidence="1">
    <location>
        <begin position="1080"/>
        <end position="1111"/>
    </location>
</feature>
<proteinExistence type="predicted"/>
<feature type="region of interest" description="Disordered" evidence="1">
    <location>
        <begin position="720"/>
        <end position="785"/>
    </location>
</feature>
<feature type="compositionally biased region" description="Polar residues" evidence="1">
    <location>
        <begin position="1080"/>
        <end position="1104"/>
    </location>
</feature>
<feature type="compositionally biased region" description="Polar residues" evidence="1">
    <location>
        <begin position="1029"/>
        <end position="1042"/>
    </location>
</feature>
<organism evidence="2 3">
    <name type="scientific">Lentinula aff. detonsa</name>
    <dbReference type="NCBI Taxonomy" id="2804958"/>
    <lineage>
        <taxon>Eukaryota</taxon>
        <taxon>Fungi</taxon>
        <taxon>Dikarya</taxon>
        <taxon>Basidiomycota</taxon>
        <taxon>Agaricomycotina</taxon>
        <taxon>Agaricomycetes</taxon>
        <taxon>Agaricomycetidae</taxon>
        <taxon>Agaricales</taxon>
        <taxon>Marasmiineae</taxon>
        <taxon>Omphalotaceae</taxon>
        <taxon>Lentinula</taxon>
    </lineage>
</organism>
<feature type="compositionally biased region" description="Polar residues" evidence="1">
    <location>
        <begin position="1158"/>
        <end position="1170"/>
    </location>
</feature>
<dbReference type="InterPro" id="IPR052293">
    <property type="entry name" value="SRRP"/>
</dbReference>
<evidence type="ECO:0000256" key="1">
    <source>
        <dbReference type="SAM" id="MobiDB-lite"/>
    </source>
</evidence>
<comment type="caution">
    <text evidence="2">The sequence shown here is derived from an EMBL/GenBank/DDBJ whole genome shotgun (WGS) entry which is preliminary data.</text>
</comment>
<dbReference type="CDD" id="cd06503">
    <property type="entry name" value="ATP-synt_Fo_b"/>
    <property type="match status" value="1"/>
</dbReference>
<accession>A0AA38NJU6</accession>
<feature type="region of interest" description="Disordered" evidence="1">
    <location>
        <begin position="1290"/>
        <end position="1445"/>
    </location>
</feature>
<feature type="compositionally biased region" description="Polar residues" evidence="1">
    <location>
        <begin position="432"/>
        <end position="450"/>
    </location>
</feature>
<feature type="region of interest" description="Disordered" evidence="1">
    <location>
        <begin position="27"/>
        <end position="66"/>
    </location>
</feature>
<keyword evidence="3" id="KW-1185">Reference proteome</keyword>
<sequence length="1445" mass="157551">MIFSEFKFQSIGKTQTDSGNSLLKRLSSVNASGSHEYDEQDDVRSQDVNMTEDSKTDASSAAFASVPPRPTLLQTLGNKQQALTMLAQPGLEADIFGQKITLSSPTHPLNSTTSTPIQPVIAGPAVEVAQSSSSSSVSRLPYHLPAITTQTAMSRAGSCASNSSNDNLTYPFDNTISALQTSDSALSPLMIKTESSRAVLSKGDPNSSLVIQENTPLAFARIQSSSAPTFATLKETYSHFITTFISSTAKSSEAIAQTSVKLVSALECASRAQNLARESYQLAQTASSTLVDSMKVSKDSHETADKAISLVQVSMEILTAFKTNHEKDTTGMKDAIKDLGRWIKEEEERMKLAKEAREKGEKEKEARQKYEKQMKEAQEIEAARVAQKEKEKQEKVQDREREAQEEKAMKENRTAKAYLVGDDVISDGPTGAPTSHASRTSVGSFTSSPSVTFDIVEPMTTLDNLDTLAQADAWIAKLKTIETAARRAREEKENQRDRALDDQKRKEEHAEEDRRRQEAHAEQERQRLQAEQEDRKHREEKERRQKKDAAEEHRRKIHLEEEERNKRDAQKRKAAEEREQNLKAKLVQEQAQARTRMQAEIEKKNQLNALQESDDGNRNHHVMPNTTITIPRLTSVGSRALSSVSSIPLESPASGLTSPDPSILPISAHASLPPRPDSRSLIPATPNIIAKQTVPKLSKNQRRALKREELLAQQQVPLSGNVSVSRSPCPSSTSTQNGAFGVCQSPLTTQYMPLSSDPQSSTNNKKRLYSAGNNVFSPLNGSNDSSSPILHSDPTDTGNVILQASSLSSPVIQAANRRFITGAGAEFRQQSTIPDSADSTLKVSSAEGKKAARKLKPQYDIPVFKEEDDDEKDSVKYIRSIPTPTQNMSTTFITPSPTSGIPAPPTAAATITKVSPSEYGCCGHLATNSQVGAPVPSVSPSLPFHQTVPRSKIPLDVVSVSDSVTGDHSQPRTNLSANQVPGNASEVGLGPKTSSSLAGPDVTWTRPSPVAGVYKDSPLFNQPKPKPTPTSISALTPLSSQRTVDSATLVNLDASRQPLPAPLKSHNEPVFRAGITTSSASMQHPSVPASESQSHRASLSTPGTSARPLPAPAPLVQAQFSVRRVSPIADGDGGWANVLTPSIGSELNLRSRRGNDHWSPSPNSPGSNHTSLERSPPSPASAVLANGSPSPEADLRTQLDRRLSPAYQGDISLPRRNQRGRSASPVRRHPRTRPAPNSNRVVPRSRSPPATHAGRKRTRVDDGVRDIPPSFQDPDYHVEFTSRNVYRNSKRVSYPDSDHPVEAYTDPHPSSYSRSFYDESHTSLGSRLSNQYEASGERDYSESDSAYYINKPPFDNRRTSPPFARQPQSAQPSSKRQKHIPADTGDSPALLHRLAHQPEVDHNPGHALGRGRGRRPGRGSSNNSHSSLGQRFRQPSNDSLIHRLQ</sequence>
<feature type="compositionally biased region" description="Polar residues" evidence="1">
    <location>
        <begin position="1322"/>
        <end position="1333"/>
    </location>
</feature>
<feature type="compositionally biased region" description="Low complexity" evidence="1">
    <location>
        <begin position="1418"/>
        <end position="1429"/>
    </location>
</feature>
<feature type="compositionally biased region" description="Polar residues" evidence="1">
    <location>
        <begin position="771"/>
        <end position="785"/>
    </location>
</feature>
<feature type="region of interest" description="Disordered" evidence="1">
    <location>
        <begin position="648"/>
        <end position="683"/>
    </location>
</feature>
<feature type="region of interest" description="Disordered" evidence="1">
    <location>
        <begin position="1148"/>
        <end position="1276"/>
    </location>
</feature>
<feature type="compositionally biased region" description="Basic and acidic residues" evidence="1">
    <location>
        <begin position="353"/>
        <end position="414"/>
    </location>
</feature>
<protein>
    <submittedName>
        <fullName evidence="2">Uncharacterized protein</fullName>
    </submittedName>
</protein>
<feature type="compositionally biased region" description="Polar residues" evidence="1">
    <location>
        <begin position="966"/>
        <end position="982"/>
    </location>
</feature>
<feature type="compositionally biased region" description="Polar residues" evidence="1">
    <location>
        <begin position="745"/>
        <end position="763"/>
    </location>
</feature>
<dbReference type="PANTHER" id="PTHR12239">
    <property type="entry name" value="PROTEIN CBG20215-RELATED"/>
    <property type="match status" value="1"/>
</dbReference>
<gene>
    <name evidence="2" type="ORF">GGU10DRAFT_366610</name>
</gene>
<feature type="region of interest" description="Disordered" evidence="1">
    <location>
        <begin position="486"/>
        <end position="597"/>
    </location>
</feature>
<dbReference type="Proteomes" id="UP001163798">
    <property type="component" value="Unassembled WGS sequence"/>
</dbReference>
<feature type="compositionally biased region" description="Basic and acidic residues" evidence="1">
    <location>
        <begin position="486"/>
        <end position="582"/>
    </location>
</feature>
<dbReference type="EMBL" id="MU793553">
    <property type="protein sequence ID" value="KAJ3781489.1"/>
    <property type="molecule type" value="Genomic_DNA"/>
</dbReference>
<feature type="region of interest" description="Disordered" evidence="1">
    <location>
        <begin position="961"/>
        <end position="1003"/>
    </location>
</feature>
<feature type="region of interest" description="Disordered" evidence="1">
    <location>
        <begin position="353"/>
        <end position="450"/>
    </location>
</feature>
<reference evidence="2" key="1">
    <citation type="submission" date="2022-08" db="EMBL/GenBank/DDBJ databases">
        <authorList>
            <consortium name="DOE Joint Genome Institute"/>
            <person name="Min B."/>
            <person name="Riley R."/>
            <person name="Sierra-Patev S."/>
            <person name="Naranjo-Ortiz M."/>
            <person name="Looney B."/>
            <person name="Konkel Z."/>
            <person name="Slot J.C."/>
            <person name="Sakamoto Y."/>
            <person name="Steenwyk J.L."/>
            <person name="Rokas A."/>
            <person name="Carro J."/>
            <person name="Camarero S."/>
            <person name="Ferreira P."/>
            <person name="Molpeceres G."/>
            <person name="Ruiz-Duenas F.J."/>
            <person name="Serrano A."/>
            <person name="Henrissat B."/>
            <person name="Drula E."/>
            <person name="Hughes K.W."/>
            <person name="Mata J.L."/>
            <person name="Ishikawa N.K."/>
            <person name="Vargas-Isla R."/>
            <person name="Ushijima S."/>
            <person name="Smith C.A."/>
            <person name="Ahrendt S."/>
            <person name="Andreopoulos W."/>
            <person name="He G."/>
            <person name="Labutti K."/>
            <person name="Lipzen A."/>
            <person name="Ng V."/>
            <person name="Sandor L."/>
            <person name="Barry K."/>
            <person name="Martinez A.T."/>
            <person name="Xiao Y."/>
            <person name="Gibbons J.G."/>
            <person name="Terashima K."/>
            <person name="Hibbett D.S."/>
            <person name="Grigoriev I.V."/>
        </authorList>
    </citation>
    <scope>NUCLEOTIDE SEQUENCE</scope>
    <source>
        <strain evidence="2">TFB10291</strain>
    </source>
</reference>
<dbReference type="PANTHER" id="PTHR12239:SF41">
    <property type="entry name" value="MEMBRANE ASSOCIATED PROTEIN, PUTATIVE-RELATED"/>
    <property type="match status" value="1"/>
</dbReference>
<feature type="compositionally biased region" description="Low complexity" evidence="1">
    <location>
        <begin position="722"/>
        <end position="735"/>
    </location>
</feature>